<dbReference type="EMBL" id="JAAKFY010000013">
    <property type="protein sequence ID" value="KAF3847556.1"/>
    <property type="molecule type" value="Genomic_DNA"/>
</dbReference>
<feature type="region of interest" description="Disordered" evidence="1">
    <location>
        <begin position="79"/>
        <end position="106"/>
    </location>
</feature>
<feature type="compositionally biased region" description="Basic and acidic residues" evidence="1">
    <location>
        <begin position="87"/>
        <end position="96"/>
    </location>
</feature>
<reference evidence="2 3" key="1">
    <citation type="submission" date="2020-03" db="EMBL/GenBank/DDBJ databases">
        <title>Dissostichus mawsoni Genome sequencing and assembly.</title>
        <authorList>
            <person name="Park H."/>
        </authorList>
    </citation>
    <scope>NUCLEOTIDE SEQUENCE [LARGE SCALE GENOMIC DNA]</scope>
    <source>
        <strain evidence="2">DM0001</strain>
        <tissue evidence="2">Muscle</tissue>
    </source>
</reference>
<evidence type="ECO:0008006" key="4">
    <source>
        <dbReference type="Google" id="ProtNLM"/>
    </source>
</evidence>
<comment type="caution">
    <text evidence="2">The sequence shown here is derived from an EMBL/GenBank/DDBJ whole genome shotgun (WGS) entry which is preliminary data.</text>
</comment>
<evidence type="ECO:0000313" key="3">
    <source>
        <dbReference type="Proteomes" id="UP000518266"/>
    </source>
</evidence>
<dbReference type="Pfam" id="PF10344">
    <property type="entry name" value="Hobbit"/>
    <property type="match status" value="1"/>
</dbReference>
<accession>A0A7J5YDK9</accession>
<proteinExistence type="predicted"/>
<dbReference type="InterPro" id="IPR045167">
    <property type="entry name" value="Hobbit"/>
</dbReference>
<evidence type="ECO:0000256" key="1">
    <source>
        <dbReference type="SAM" id="MobiDB-lite"/>
    </source>
</evidence>
<dbReference type="PANTHER" id="PTHR15678:SF6">
    <property type="entry name" value="BRIDGE-LIKE LIPID TRANSFER PROTEIN FAMILY MEMBER 2"/>
    <property type="match status" value="1"/>
</dbReference>
<organism evidence="2 3">
    <name type="scientific">Dissostichus mawsoni</name>
    <name type="common">Antarctic cod</name>
    <dbReference type="NCBI Taxonomy" id="36200"/>
    <lineage>
        <taxon>Eukaryota</taxon>
        <taxon>Metazoa</taxon>
        <taxon>Chordata</taxon>
        <taxon>Craniata</taxon>
        <taxon>Vertebrata</taxon>
        <taxon>Euteleostomi</taxon>
        <taxon>Actinopterygii</taxon>
        <taxon>Neopterygii</taxon>
        <taxon>Teleostei</taxon>
        <taxon>Neoteleostei</taxon>
        <taxon>Acanthomorphata</taxon>
        <taxon>Eupercaria</taxon>
        <taxon>Perciformes</taxon>
        <taxon>Notothenioidei</taxon>
        <taxon>Nototheniidae</taxon>
        <taxon>Dissostichus</taxon>
    </lineage>
</organism>
<dbReference type="PANTHER" id="PTHR15678">
    <property type="entry name" value="ANTIGEN MLAA-22-RELATED"/>
    <property type="match status" value="1"/>
</dbReference>
<protein>
    <recommendedName>
        <fullName evidence="4">FMP27 C-terminal domain-containing protein</fullName>
    </recommendedName>
</protein>
<dbReference type="AlphaFoldDB" id="A0A7J5YDK9"/>
<dbReference type="OrthoDB" id="8901028at2759"/>
<evidence type="ECO:0000313" key="2">
    <source>
        <dbReference type="EMBL" id="KAF3847556.1"/>
    </source>
</evidence>
<keyword evidence="3" id="KW-1185">Reference proteome</keyword>
<gene>
    <name evidence="2" type="ORF">F7725_020584</name>
</gene>
<name>A0A7J5YDK9_DISMA</name>
<dbReference type="Proteomes" id="UP000518266">
    <property type="component" value="Unassembled WGS sequence"/>
</dbReference>
<sequence>MKERAAMNNSFIYIKIPQVPLCVSYKGEKSSVDWKDLNLVLPCLEYHNNTWTWLDFAMAVKRDSRKALVAQMIKEKLRLKPASGSDQRGKASEGKSDNSMQQQEEDDKARLLIGLSSADKSYSKKSIFSRRK</sequence>